<organism evidence="3 4">
    <name type="scientific">Gadus morhua</name>
    <name type="common">Atlantic cod</name>
    <dbReference type="NCBI Taxonomy" id="8049"/>
    <lineage>
        <taxon>Eukaryota</taxon>
        <taxon>Metazoa</taxon>
        <taxon>Chordata</taxon>
        <taxon>Craniata</taxon>
        <taxon>Vertebrata</taxon>
        <taxon>Euteleostomi</taxon>
        <taxon>Actinopterygii</taxon>
        <taxon>Neopterygii</taxon>
        <taxon>Teleostei</taxon>
        <taxon>Neoteleostei</taxon>
        <taxon>Acanthomorphata</taxon>
        <taxon>Zeiogadaria</taxon>
        <taxon>Gadariae</taxon>
        <taxon>Gadiformes</taxon>
        <taxon>Gadoidei</taxon>
        <taxon>Gadidae</taxon>
        <taxon>Gadus</taxon>
    </lineage>
</organism>
<reference evidence="3" key="2">
    <citation type="submission" date="2025-09" db="UniProtKB">
        <authorList>
            <consortium name="Ensembl"/>
        </authorList>
    </citation>
    <scope>IDENTIFICATION</scope>
</reference>
<dbReference type="Pfam" id="PF21376">
    <property type="entry name" value="TOR1A_C"/>
    <property type="match status" value="1"/>
</dbReference>
<accession>A0A8C5F7W9</accession>
<comment type="similarity">
    <text evidence="1">Belongs to the ClpA/ClpB family. Torsin subfamily.</text>
</comment>
<dbReference type="GO" id="GO:0019894">
    <property type="term" value="F:kinesin binding"/>
    <property type="evidence" value="ECO:0007669"/>
    <property type="project" value="TreeGrafter"/>
</dbReference>
<dbReference type="PANTHER" id="PTHR10760:SF14">
    <property type="entry name" value="TORSIN-1B"/>
    <property type="match status" value="1"/>
</dbReference>
<dbReference type="GO" id="GO:0016887">
    <property type="term" value="F:ATP hydrolysis activity"/>
    <property type="evidence" value="ECO:0007669"/>
    <property type="project" value="InterPro"/>
</dbReference>
<dbReference type="PANTHER" id="PTHR10760">
    <property type="entry name" value="TORSIN"/>
    <property type="match status" value="1"/>
</dbReference>
<dbReference type="AlphaFoldDB" id="A0A8C5F7W9"/>
<dbReference type="Ensembl" id="ENSGMOT00000014685.2">
    <property type="protein sequence ID" value="ENSGMOP00000014315.2"/>
    <property type="gene ID" value="ENSGMOG00000013389.2"/>
</dbReference>
<evidence type="ECO:0000313" key="3">
    <source>
        <dbReference type="Ensembl" id="ENSGMOP00000014315.2"/>
    </source>
</evidence>
<dbReference type="Gene3D" id="3.40.50.300">
    <property type="entry name" value="P-loop containing nucleotide triphosphate hydrolases"/>
    <property type="match status" value="1"/>
</dbReference>
<dbReference type="GO" id="GO:0005788">
    <property type="term" value="C:endoplasmic reticulum lumen"/>
    <property type="evidence" value="ECO:0007669"/>
    <property type="project" value="TreeGrafter"/>
</dbReference>
<dbReference type="GO" id="GO:0005635">
    <property type="term" value="C:nuclear envelope"/>
    <property type="evidence" value="ECO:0007669"/>
    <property type="project" value="TreeGrafter"/>
</dbReference>
<name>A0A8C5F7W9_GADMO</name>
<sequence>MNSSNRKHLVVLLLLGSKSITWDYFIISLLRPMPMTKICIITFYLKQLWADLKSRLFGQHIAAEVIMKAVNGLMNNDNPKKPMVLSFHGRTGTGKNLACELIVKNIYKEGMDSRFVHYFNSELHFPLVYQFETYKSQLQHWIRGNVTNCARSMFIFDEMDTMHADVMDGIKPFMDNQNKLDGVSYSNAIFIFLSNNGSTFITQTTFDSLKAGKEREKLKLKDMETDLSLFIYHGVSNVVDFFIPFLPLERRHIVQCIMVEMKAMGLEPEHEKACELADEILNYFPKDEKFSSVSGCKRIAIFHTD</sequence>
<dbReference type="InterPro" id="IPR049337">
    <property type="entry name" value="TOR1A_C"/>
</dbReference>
<protein>
    <recommendedName>
        <fullName evidence="2">Torsin-1A C-terminal domain-containing protein</fullName>
    </recommendedName>
</protein>
<dbReference type="InterPro" id="IPR027417">
    <property type="entry name" value="P-loop_NTPase"/>
</dbReference>
<feature type="domain" description="Torsin-1A C-terminal" evidence="2">
    <location>
        <begin position="248"/>
        <end position="300"/>
    </location>
</feature>
<dbReference type="GO" id="GO:0071763">
    <property type="term" value="P:nuclear membrane organization"/>
    <property type="evidence" value="ECO:0007669"/>
    <property type="project" value="TreeGrafter"/>
</dbReference>
<dbReference type="GeneTree" id="ENSGT00950000182888"/>
<reference evidence="3" key="1">
    <citation type="submission" date="2025-08" db="UniProtKB">
        <authorList>
            <consortium name="Ensembl"/>
        </authorList>
    </citation>
    <scope>IDENTIFICATION</scope>
</reference>
<evidence type="ECO:0000313" key="4">
    <source>
        <dbReference type="Proteomes" id="UP000694546"/>
    </source>
</evidence>
<dbReference type="Pfam" id="PF06309">
    <property type="entry name" value="Torsin"/>
    <property type="match status" value="1"/>
</dbReference>
<dbReference type="GO" id="GO:0034504">
    <property type="term" value="P:protein localization to nucleus"/>
    <property type="evidence" value="ECO:0007669"/>
    <property type="project" value="TreeGrafter"/>
</dbReference>
<dbReference type="GO" id="GO:0005524">
    <property type="term" value="F:ATP binding"/>
    <property type="evidence" value="ECO:0007669"/>
    <property type="project" value="InterPro"/>
</dbReference>
<keyword evidence="4" id="KW-1185">Reference proteome</keyword>
<dbReference type="InterPro" id="IPR010448">
    <property type="entry name" value="Torsin"/>
</dbReference>
<dbReference type="Proteomes" id="UP000694546">
    <property type="component" value="Chromosome 4"/>
</dbReference>
<dbReference type="SUPFAM" id="SSF52540">
    <property type="entry name" value="P-loop containing nucleoside triphosphate hydrolases"/>
    <property type="match status" value="1"/>
</dbReference>
<evidence type="ECO:0000259" key="2">
    <source>
        <dbReference type="Pfam" id="PF21376"/>
    </source>
</evidence>
<evidence type="ECO:0000256" key="1">
    <source>
        <dbReference type="ARBA" id="ARBA00006235"/>
    </source>
</evidence>
<dbReference type="InterPro" id="IPR001270">
    <property type="entry name" value="ClpA/B"/>
</dbReference>
<proteinExistence type="inferred from homology"/>
<dbReference type="PRINTS" id="PR00300">
    <property type="entry name" value="CLPPROTEASEA"/>
</dbReference>